<reference evidence="3" key="1">
    <citation type="submission" date="2017-09" db="EMBL/GenBank/DDBJ databases">
        <authorList>
            <person name="Varghese N."/>
            <person name="Submissions S."/>
        </authorList>
    </citation>
    <scope>NUCLEOTIDE SEQUENCE [LARGE SCALE GENOMIC DNA]</scope>
    <source>
        <strain evidence="3">CGMCC 1.12461</strain>
    </source>
</reference>
<dbReference type="RefSeq" id="WP_281256374.1">
    <property type="nucleotide sequence ID" value="NZ_OBEB01000002.1"/>
</dbReference>
<organism evidence="2 3">
    <name type="scientific">Arsukibacterium tuosuense</name>
    <dbReference type="NCBI Taxonomy" id="1323745"/>
    <lineage>
        <taxon>Bacteria</taxon>
        <taxon>Pseudomonadati</taxon>
        <taxon>Pseudomonadota</taxon>
        <taxon>Gammaproteobacteria</taxon>
        <taxon>Chromatiales</taxon>
        <taxon>Chromatiaceae</taxon>
        <taxon>Arsukibacterium</taxon>
    </lineage>
</organism>
<feature type="region of interest" description="Disordered" evidence="1">
    <location>
        <begin position="17"/>
        <end position="40"/>
    </location>
</feature>
<proteinExistence type="predicted"/>
<protein>
    <submittedName>
        <fullName evidence="2">Uncharacterized protein</fullName>
    </submittedName>
</protein>
<keyword evidence="3" id="KW-1185">Reference proteome</keyword>
<evidence type="ECO:0000313" key="3">
    <source>
        <dbReference type="Proteomes" id="UP000219353"/>
    </source>
</evidence>
<evidence type="ECO:0000256" key="1">
    <source>
        <dbReference type="SAM" id="MobiDB-lite"/>
    </source>
</evidence>
<gene>
    <name evidence="2" type="ORF">SAMN06297280_1535</name>
</gene>
<dbReference type="AlphaFoldDB" id="A0A285IPK0"/>
<accession>A0A285IPK0</accession>
<evidence type="ECO:0000313" key="2">
    <source>
        <dbReference type="EMBL" id="SNY49763.1"/>
    </source>
</evidence>
<name>A0A285IPK0_9GAMM</name>
<sequence length="40" mass="4491">MLKRFRFTNTVIAALPANPTSSRSTESEYSDTEISGLNVW</sequence>
<dbReference type="EMBL" id="OBEB01000002">
    <property type="protein sequence ID" value="SNY49763.1"/>
    <property type="molecule type" value="Genomic_DNA"/>
</dbReference>
<dbReference type="Proteomes" id="UP000219353">
    <property type="component" value="Unassembled WGS sequence"/>
</dbReference>